<feature type="transmembrane region" description="Helical" evidence="11">
    <location>
        <begin position="12"/>
        <end position="31"/>
    </location>
</feature>
<dbReference type="InterPro" id="IPR008271">
    <property type="entry name" value="Ser/Thr_kinase_AS"/>
</dbReference>
<evidence type="ECO:0000313" key="14">
    <source>
        <dbReference type="EMBL" id="KAH0573283.1"/>
    </source>
</evidence>
<dbReference type="EMBL" id="KI546101">
    <property type="protein sequence ID" value="EST44948.1"/>
    <property type="molecule type" value="Genomic_DNA"/>
</dbReference>
<keyword evidence="11" id="KW-1133">Transmembrane helix</keyword>
<evidence type="ECO:0000256" key="4">
    <source>
        <dbReference type="ARBA" id="ARBA00022777"/>
    </source>
</evidence>
<evidence type="ECO:0000256" key="6">
    <source>
        <dbReference type="PIRSR" id="PIRSR630616-1"/>
    </source>
</evidence>
<keyword evidence="3 7" id="KW-0547">Nucleotide-binding</keyword>
<reference evidence="14" key="2">
    <citation type="submission" date="2020-12" db="EMBL/GenBank/DDBJ databases">
        <title>New Spironucleus salmonicida genome in near-complete chromosomes.</title>
        <authorList>
            <person name="Xu F."/>
            <person name="Kurt Z."/>
            <person name="Jimenez-Gonzalez A."/>
            <person name="Astvaldsson A."/>
            <person name="Andersson J.O."/>
            <person name="Svard S.G."/>
        </authorList>
    </citation>
    <scope>NUCLEOTIDE SEQUENCE</scope>
    <source>
        <strain evidence="14">ATCC 50377</strain>
    </source>
</reference>
<dbReference type="InterPro" id="IPR017441">
    <property type="entry name" value="Protein_kinase_ATP_BS"/>
</dbReference>
<evidence type="ECO:0000256" key="5">
    <source>
        <dbReference type="ARBA" id="ARBA00022840"/>
    </source>
</evidence>
<dbReference type="OrthoDB" id="377346at2759"/>
<evidence type="ECO:0000256" key="3">
    <source>
        <dbReference type="ARBA" id="ARBA00022741"/>
    </source>
</evidence>
<keyword evidence="1 10" id="KW-0723">Serine/threonine-protein kinase</keyword>
<dbReference type="InterPro" id="IPR011009">
    <property type="entry name" value="Kinase-like_dom_sf"/>
</dbReference>
<dbReference type="AlphaFoldDB" id="V6LKQ8"/>
<evidence type="ECO:0000256" key="1">
    <source>
        <dbReference type="ARBA" id="ARBA00022527"/>
    </source>
</evidence>
<sequence>MKNLRSNYLNNKFLLDCIIGSGAMGIVGLFTNTITRQKVAIKQLPAFEVEEIYLQEALKEANVHSQLRHPNIVQIYEYFKIDQYFYIVMEYCNAGNLVTENTRQRFKEMYRYKEIQFKFVDELVYQIVKAVYYLHYQHFLHRDIKPQNILLHVQNGHLSVKLADFGCSKKQKQEYQNTMVGTPEFQSPEQILGQKYTNKIDIWGLGCVIYYLLEGDAPFMNKIHSLQVHFNSSKSCELPKSIQGKFRTLLNNTLIKDQNQRLTALEILQIYYDKRLELHQRPLFQKKIKIGILGQNFINSSYSSNNFCIEFVTVTRTLKDVPLYLICVDDLMLGSFQADYISQTGGNVFCLLDSAQNYDKSQLTEFMSRNDTFITSVYQNFTEHLICRLINTSIRFSKLSKSKVKSTVECFVD</sequence>
<protein>
    <submittedName>
        <fullName evidence="13">Kinase</fullName>
    </submittedName>
</protein>
<evidence type="ECO:0000259" key="12">
    <source>
        <dbReference type="PROSITE" id="PS50011"/>
    </source>
</evidence>
<dbReference type="EMBL" id="AUWU02000005">
    <property type="protein sequence ID" value="KAH0573283.1"/>
    <property type="molecule type" value="Genomic_DNA"/>
</dbReference>
<feature type="domain" description="Protein kinase" evidence="12">
    <location>
        <begin position="13"/>
        <end position="284"/>
    </location>
</feature>
<dbReference type="SMART" id="SM00220">
    <property type="entry name" value="S_TKc"/>
    <property type="match status" value="1"/>
</dbReference>
<evidence type="ECO:0000256" key="7">
    <source>
        <dbReference type="PIRSR" id="PIRSR630616-2"/>
    </source>
</evidence>
<evidence type="ECO:0000313" key="13">
    <source>
        <dbReference type="EMBL" id="EST44948.1"/>
    </source>
</evidence>
<reference evidence="13 14" key="1">
    <citation type="journal article" date="2014" name="PLoS Genet.">
        <title>The Genome of Spironucleus salmonicida Highlights a Fish Pathogen Adapted to Fluctuating Environments.</title>
        <authorList>
            <person name="Xu F."/>
            <person name="Jerlstrom-Hultqvist J."/>
            <person name="Einarsson E."/>
            <person name="Astvaldsson A."/>
            <person name="Svard S.G."/>
            <person name="Andersson J.O."/>
        </authorList>
    </citation>
    <scope>NUCLEOTIDE SEQUENCE</scope>
    <source>
        <strain evidence="14">ATCC 50377</strain>
    </source>
</reference>
<dbReference type="Gene3D" id="1.10.510.10">
    <property type="entry name" value="Transferase(Phosphotransferase) domain 1"/>
    <property type="match status" value="1"/>
</dbReference>
<evidence type="ECO:0000256" key="9">
    <source>
        <dbReference type="PROSITE-ProRule" id="PRU10141"/>
    </source>
</evidence>
<dbReference type="PANTHER" id="PTHR24350">
    <property type="entry name" value="SERINE/THREONINE-PROTEIN KINASE IAL-RELATED"/>
    <property type="match status" value="1"/>
</dbReference>
<dbReference type="Pfam" id="PF00069">
    <property type="entry name" value="Pkinase"/>
    <property type="match status" value="1"/>
</dbReference>
<evidence type="ECO:0000256" key="10">
    <source>
        <dbReference type="RuleBase" id="RU000304"/>
    </source>
</evidence>
<keyword evidence="11" id="KW-0472">Membrane</keyword>
<feature type="active site" description="Proton acceptor" evidence="6">
    <location>
        <position position="143"/>
    </location>
</feature>
<dbReference type="GO" id="GO:0004674">
    <property type="term" value="F:protein serine/threonine kinase activity"/>
    <property type="evidence" value="ECO:0007669"/>
    <property type="project" value="UniProtKB-KW"/>
</dbReference>
<dbReference type="Proteomes" id="UP000018208">
    <property type="component" value="Unassembled WGS sequence"/>
</dbReference>
<dbReference type="PROSITE" id="PS00108">
    <property type="entry name" value="PROTEIN_KINASE_ST"/>
    <property type="match status" value="1"/>
</dbReference>
<evidence type="ECO:0000313" key="15">
    <source>
        <dbReference type="Proteomes" id="UP000018208"/>
    </source>
</evidence>
<keyword evidence="11" id="KW-0812">Transmembrane</keyword>
<evidence type="ECO:0000256" key="11">
    <source>
        <dbReference type="SAM" id="Phobius"/>
    </source>
</evidence>
<proteinExistence type="inferred from homology"/>
<feature type="cross-link" description="Glycyl lysine isopeptide (Lys-Gly) (interchain with G-Cter in SUMO2)" evidence="8">
    <location>
        <position position="145"/>
    </location>
</feature>
<keyword evidence="2" id="KW-0808">Transferase</keyword>
<dbReference type="InterPro" id="IPR000719">
    <property type="entry name" value="Prot_kinase_dom"/>
</dbReference>
<keyword evidence="4 13" id="KW-0418">Kinase</keyword>
<dbReference type="VEuPathDB" id="GiardiaDB:SS50377_25403"/>
<keyword evidence="15" id="KW-1185">Reference proteome</keyword>
<accession>V6LKQ8</accession>
<dbReference type="InterPro" id="IPR030616">
    <property type="entry name" value="Aur-like"/>
</dbReference>
<keyword evidence="5 7" id="KW-0067">ATP-binding</keyword>
<organism evidence="13">
    <name type="scientific">Spironucleus salmonicida</name>
    <dbReference type="NCBI Taxonomy" id="348837"/>
    <lineage>
        <taxon>Eukaryota</taxon>
        <taxon>Metamonada</taxon>
        <taxon>Diplomonadida</taxon>
        <taxon>Hexamitidae</taxon>
        <taxon>Hexamitinae</taxon>
        <taxon>Spironucleus</taxon>
    </lineage>
</organism>
<dbReference type="GO" id="GO:0005524">
    <property type="term" value="F:ATP binding"/>
    <property type="evidence" value="ECO:0007669"/>
    <property type="project" value="UniProtKB-UniRule"/>
</dbReference>
<dbReference type="PROSITE" id="PS00107">
    <property type="entry name" value="PROTEIN_KINASE_ATP"/>
    <property type="match status" value="1"/>
</dbReference>
<gene>
    <name evidence="13" type="ORF">SS50377_14965</name>
    <name evidence="14" type="ORF">SS50377_25403</name>
</gene>
<feature type="binding site" evidence="7 9">
    <location>
        <position position="42"/>
    </location>
    <ligand>
        <name>ATP</name>
        <dbReference type="ChEBI" id="CHEBI:30616"/>
    </ligand>
</feature>
<feature type="binding site" evidence="7">
    <location>
        <position position="164"/>
    </location>
    <ligand>
        <name>ATP</name>
        <dbReference type="ChEBI" id="CHEBI:30616"/>
    </ligand>
</feature>
<dbReference type="PROSITE" id="PS50011">
    <property type="entry name" value="PROTEIN_KINASE_DOM"/>
    <property type="match status" value="1"/>
</dbReference>
<dbReference type="SUPFAM" id="SSF56112">
    <property type="entry name" value="Protein kinase-like (PK-like)"/>
    <property type="match status" value="1"/>
</dbReference>
<evidence type="ECO:0000256" key="8">
    <source>
        <dbReference type="PIRSR" id="PIRSR630616-3"/>
    </source>
</evidence>
<comment type="similarity">
    <text evidence="10">Belongs to the protein kinase superfamily.</text>
</comment>
<name>V6LKQ8_9EUKA</name>
<evidence type="ECO:0000256" key="2">
    <source>
        <dbReference type="ARBA" id="ARBA00022679"/>
    </source>
</evidence>